<evidence type="ECO:0000313" key="3">
    <source>
        <dbReference type="EMBL" id="CAF0990230.1"/>
    </source>
</evidence>
<dbReference type="InterPro" id="IPR004993">
    <property type="entry name" value="GH3"/>
</dbReference>
<dbReference type="EMBL" id="CAJOBC010003003">
    <property type="protein sequence ID" value="CAF3762257.1"/>
    <property type="molecule type" value="Genomic_DNA"/>
</dbReference>
<feature type="domain" description="GH3 C-terminal" evidence="2">
    <location>
        <begin position="201"/>
        <end position="337"/>
    </location>
</feature>
<dbReference type="GO" id="GO:0005737">
    <property type="term" value="C:cytoplasm"/>
    <property type="evidence" value="ECO:0007669"/>
    <property type="project" value="TreeGrafter"/>
</dbReference>
<evidence type="ECO:0008006" key="6">
    <source>
        <dbReference type="Google" id="ProtNLM"/>
    </source>
</evidence>
<evidence type="ECO:0000259" key="2">
    <source>
        <dbReference type="Pfam" id="PF23572"/>
    </source>
</evidence>
<dbReference type="Pfam" id="PF03321">
    <property type="entry name" value="GH3"/>
    <property type="match status" value="1"/>
</dbReference>
<evidence type="ECO:0000259" key="1">
    <source>
        <dbReference type="Pfam" id="PF23571"/>
    </source>
</evidence>
<organism evidence="3 5">
    <name type="scientific">Didymodactylos carnosus</name>
    <dbReference type="NCBI Taxonomy" id="1234261"/>
    <lineage>
        <taxon>Eukaryota</taxon>
        <taxon>Metazoa</taxon>
        <taxon>Spiralia</taxon>
        <taxon>Gnathifera</taxon>
        <taxon>Rotifera</taxon>
        <taxon>Eurotatoria</taxon>
        <taxon>Bdelloidea</taxon>
        <taxon>Philodinida</taxon>
        <taxon>Philodinidae</taxon>
        <taxon>Didymodactylos</taxon>
    </lineage>
</organism>
<keyword evidence="5" id="KW-1185">Reference proteome</keyword>
<dbReference type="PANTHER" id="PTHR31901">
    <property type="entry name" value="GH3 DOMAIN-CONTAINING PROTEIN"/>
    <property type="match status" value="1"/>
</dbReference>
<name>A0A814FUD8_9BILA</name>
<dbReference type="PANTHER" id="PTHR31901:SF9">
    <property type="entry name" value="GH3 DOMAIN-CONTAINING PROTEIN"/>
    <property type="match status" value="1"/>
</dbReference>
<evidence type="ECO:0000313" key="4">
    <source>
        <dbReference type="EMBL" id="CAF3762257.1"/>
    </source>
</evidence>
<proteinExistence type="predicted"/>
<dbReference type="Proteomes" id="UP000663829">
    <property type="component" value="Unassembled WGS sequence"/>
</dbReference>
<dbReference type="Pfam" id="PF23571">
    <property type="entry name" value="GH3_M"/>
    <property type="match status" value="1"/>
</dbReference>
<gene>
    <name evidence="3" type="ORF">GPM918_LOCUS13214</name>
    <name evidence="4" type="ORF">SRO942_LOCUS13214</name>
</gene>
<dbReference type="Proteomes" id="UP000681722">
    <property type="component" value="Unassembled WGS sequence"/>
</dbReference>
<dbReference type="EMBL" id="CAJNOQ010003003">
    <property type="protein sequence ID" value="CAF0990230.1"/>
    <property type="molecule type" value="Genomic_DNA"/>
</dbReference>
<evidence type="ECO:0000313" key="5">
    <source>
        <dbReference type="Proteomes" id="UP000663829"/>
    </source>
</evidence>
<accession>A0A814FUD8</accession>
<feature type="domain" description="GH3 middle" evidence="1">
    <location>
        <begin position="138"/>
        <end position="180"/>
    </location>
</feature>
<dbReference type="GO" id="GO:0016881">
    <property type="term" value="F:acid-amino acid ligase activity"/>
    <property type="evidence" value="ECO:0007669"/>
    <property type="project" value="TreeGrafter"/>
</dbReference>
<dbReference type="OrthoDB" id="10004661at2759"/>
<dbReference type="AlphaFoldDB" id="A0A814FUD8"/>
<sequence>MFDIIQTDWRKLVHDIETAKPKLDSLVWSAIPNDLRKMLIERLQPPNPELAKQITDIMSSSTLPVGWGKQLFPELIITQSCSGAALLHHNDKLKNILGSGVQLCGECYSSTEGVLGINLGYTSLNQFTFAVRFFEHSELNKLYEVVITNYNGLYRYRMGDIIKIIDYRNGNLPVFELVYRRSSILNHFGEHVTEQQIISTLQRSIKQLNEQLKTSFILVDYCATSVNENNLFYHRLFIELNPQQSNDAIILDQLLGYLFGHHNTNQELENSLKNFALFIDKDLCDSNYFYSDERLSSRLQSLDILLCKQGTFIKLKQAQMLGGASNEQLKVPHVIPETAQNLLNLMVVHSKRIKE</sequence>
<reference evidence="3" key="1">
    <citation type="submission" date="2021-02" db="EMBL/GenBank/DDBJ databases">
        <authorList>
            <person name="Nowell W R."/>
        </authorList>
    </citation>
    <scope>NUCLEOTIDE SEQUENCE</scope>
</reference>
<dbReference type="InterPro" id="IPR055378">
    <property type="entry name" value="GH3_C"/>
</dbReference>
<comment type="caution">
    <text evidence="3">The sequence shown here is derived from an EMBL/GenBank/DDBJ whole genome shotgun (WGS) entry which is preliminary data.</text>
</comment>
<dbReference type="InterPro" id="IPR055377">
    <property type="entry name" value="GH3_M"/>
</dbReference>
<protein>
    <recommendedName>
        <fullName evidence="6">GH3 auxin-responsive promoter</fullName>
    </recommendedName>
</protein>
<dbReference type="Pfam" id="PF23572">
    <property type="entry name" value="GH3_C"/>
    <property type="match status" value="1"/>
</dbReference>